<accession>I0R558</accession>
<evidence type="ECO:0000313" key="2">
    <source>
        <dbReference type="EMBL" id="EIC94816.1"/>
    </source>
</evidence>
<comment type="caution">
    <text evidence="2">The sequence shown here is derived from an EMBL/GenBank/DDBJ whole genome shotgun (WGS) entry which is preliminary data.</text>
</comment>
<dbReference type="Proteomes" id="UP000005039">
    <property type="component" value="Unassembled WGS sequence"/>
</dbReference>
<feature type="domain" description="Transposase putative helix-turn-helix" evidence="1">
    <location>
        <begin position="1"/>
        <end position="45"/>
    </location>
</feature>
<keyword evidence="3" id="KW-1185">Reference proteome</keyword>
<evidence type="ECO:0000259" key="1">
    <source>
        <dbReference type="Pfam" id="PF12323"/>
    </source>
</evidence>
<organism evidence="2 3">
    <name type="scientific">Lachnoanaerobaculum saburreum F0468</name>
    <dbReference type="NCBI Taxonomy" id="1095750"/>
    <lineage>
        <taxon>Bacteria</taxon>
        <taxon>Bacillati</taxon>
        <taxon>Bacillota</taxon>
        <taxon>Clostridia</taxon>
        <taxon>Lachnospirales</taxon>
        <taxon>Lachnospiraceae</taxon>
        <taxon>Lachnoanaerobaculum</taxon>
    </lineage>
</organism>
<reference evidence="2 3" key="1">
    <citation type="submission" date="2012-03" db="EMBL/GenBank/DDBJ databases">
        <authorList>
            <person name="Durkin A.S."/>
            <person name="McCorrison J."/>
            <person name="Torralba M."/>
            <person name="Gillis M."/>
            <person name="Methe B."/>
            <person name="Sutton G."/>
            <person name="Nelson K.E."/>
        </authorList>
    </citation>
    <scope>NUCLEOTIDE SEQUENCE [LARGE SCALE GENOMIC DNA]</scope>
    <source>
        <strain evidence="2 3">F0468</strain>
    </source>
</reference>
<name>I0R558_9FIRM</name>
<keyword evidence="2" id="KW-0238">DNA-binding</keyword>
<gene>
    <name evidence="2" type="ORF">HMPREF9970_0228</name>
</gene>
<dbReference type="EMBL" id="AJGH01000116">
    <property type="protein sequence ID" value="EIC94816.1"/>
    <property type="molecule type" value="Genomic_DNA"/>
</dbReference>
<dbReference type="InterPro" id="IPR021027">
    <property type="entry name" value="Transposase_put_HTH"/>
</dbReference>
<dbReference type="GO" id="GO:0003677">
    <property type="term" value="F:DNA binding"/>
    <property type="evidence" value="ECO:0007669"/>
    <property type="project" value="UniProtKB-KW"/>
</dbReference>
<sequence length="60" mass="7166">MLKAYRYRIYPNKEQEIQLAKTFGCCRFVYNQTLAYRKDAYEKKKSLSVKQIVIIIAIES</sequence>
<dbReference type="eggNOG" id="COG0675">
    <property type="taxonomic scope" value="Bacteria"/>
</dbReference>
<dbReference type="AlphaFoldDB" id="I0R558"/>
<protein>
    <submittedName>
        <fullName evidence="2">DNA-binding helix-turn-helix protein</fullName>
    </submittedName>
</protein>
<evidence type="ECO:0000313" key="3">
    <source>
        <dbReference type="Proteomes" id="UP000005039"/>
    </source>
</evidence>
<dbReference type="Pfam" id="PF12323">
    <property type="entry name" value="HTH_OrfB_IS605"/>
    <property type="match status" value="1"/>
</dbReference>
<proteinExistence type="predicted"/>